<reference evidence="1" key="1">
    <citation type="journal article" date="2012" name="PLoS ONE">
        <title>Gene sets for utilization of primary and secondary nutrition supplies in the distal gut of endangered iberian lynx.</title>
        <authorList>
            <person name="Alcaide M."/>
            <person name="Messina E."/>
            <person name="Richter M."/>
            <person name="Bargiela R."/>
            <person name="Peplies J."/>
            <person name="Huws S.A."/>
            <person name="Newbold C.J."/>
            <person name="Golyshin P.N."/>
            <person name="Simon M.A."/>
            <person name="Lopez G."/>
            <person name="Yakimov M.M."/>
            <person name="Ferrer M."/>
        </authorList>
    </citation>
    <scope>NUCLEOTIDE SEQUENCE</scope>
</reference>
<comment type="caution">
    <text evidence="1">The sequence shown here is derived from an EMBL/GenBank/DDBJ whole genome shotgun (WGS) entry which is preliminary data.</text>
</comment>
<gene>
    <name evidence="1" type="ORF">EVA_08934</name>
</gene>
<protein>
    <submittedName>
        <fullName evidence="1">Uncharacterized protein</fullName>
    </submittedName>
</protein>
<dbReference type="AlphaFoldDB" id="J9CRY3"/>
<organism evidence="1">
    <name type="scientific">gut metagenome</name>
    <dbReference type="NCBI Taxonomy" id="749906"/>
    <lineage>
        <taxon>unclassified sequences</taxon>
        <taxon>metagenomes</taxon>
        <taxon>organismal metagenomes</taxon>
    </lineage>
</organism>
<proteinExistence type="predicted"/>
<dbReference type="EMBL" id="AMCI01002347">
    <property type="protein sequence ID" value="EJX02961.1"/>
    <property type="molecule type" value="Genomic_DNA"/>
</dbReference>
<accession>J9CRY3</accession>
<name>J9CRY3_9ZZZZ</name>
<sequence>MRNISSSALTSATISREDLKSVPLLLRVTSMTRRSASSKIASIWAVDVPACSAILSDVSIKRRSCALFWIVSI</sequence>
<evidence type="ECO:0000313" key="1">
    <source>
        <dbReference type="EMBL" id="EJX02961.1"/>
    </source>
</evidence>